<organism evidence="4 5">
    <name type="scientific">Borborobacter arsenicus</name>
    <dbReference type="NCBI Taxonomy" id="1851146"/>
    <lineage>
        <taxon>Bacteria</taxon>
        <taxon>Pseudomonadati</taxon>
        <taxon>Pseudomonadota</taxon>
        <taxon>Alphaproteobacteria</taxon>
        <taxon>Hyphomicrobiales</taxon>
        <taxon>Phyllobacteriaceae</taxon>
        <taxon>Borborobacter</taxon>
    </lineage>
</organism>
<reference evidence="4 5" key="1">
    <citation type="submission" date="2018-11" db="EMBL/GenBank/DDBJ databases">
        <title>Pseudaminobacter arsenicus sp. nov., an arsenic-resistant bacterium isolated from arsenic-rich aquifers.</title>
        <authorList>
            <person name="Mu Y."/>
        </authorList>
    </citation>
    <scope>NUCLEOTIDE SEQUENCE [LARGE SCALE GENOMIC DNA]</scope>
    <source>
        <strain evidence="4 5">CB3</strain>
    </source>
</reference>
<feature type="domain" description="Hydantoinase/oxoprolinase N-terminal" evidence="2">
    <location>
        <begin position="6"/>
        <end position="186"/>
    </location>
</feature>
<protein>
    <submittedName>
        <fullName evidence="4">Hydantoinase/oxoprolinase family protein</fullName>
    </submittedName>
</protein>
<feature type="domain" description="Hydantoinase A/oxoprolinase" evidence="1">
    <location>
        <begin position="207"/>
        <end position="495"/>
    </location>
</feature>
<evidence type="ECO:0000259" key="3">
    <source>
        <dbReference type="Pfam" id="PF19278"/>
    </source>
</evidence>
<evidence type="ECO:0000259" key="1">
    <source>
        <dbReference type="Pfam" id="PF01968"/>
    </source>
</evidence>
<dbReference type="OrthoDB" id="9759608at2"/>
<evidence type="ECO:0000313" key="5">
    <source>
        <dbReference type="Proteomes" id="UP000281647"/>
    </source>
</evidence>
<dbReference type="PANTHER" id="PTHR11365">
    <property type="entry name" value="5-OXOPROLINASE RELATED"/>
    <property type="match status" value="1"/>
</dbReference>
<dbReference type="InterPro" id="IPR043129">
    <property type="entry name" value="ATPase_NBD"/>
</dbReference>
<evidence type="ECO:0000259" key="2">
    <source>
        <dbReference type="Pfam" id="PF05378"/>
    </source>
</evidence>
<keyword evidence="5" id="KW-1185">Reference proteome</keyword>
<dbReference type="InterPro" id="IPR002821">
    <property type="entry name" value="Hydantoinase_A"/>
</dbReference>
<dbReference type="InterPro" id="IPR045079">
    <property type="entry name" value="Oxoprolinase-like"/>
</dbReference>
<feature type="domain" description="Acetophenone carboxylase-like C-terminal" evidence="3">
    <location>
        <begin position="538"/>
        <end position="675"/>
    </location>
</feature>
<dbReference type="Gene3D" id="3.30.420.40">
    <property type="match status" value="1"/>
</dbReference>
<dbReference type="Proteomes" id="UP000281647">
    <property type="component" value="Unassembled WGS sequence"/>
</dbReference>
<dbReference type="GO" id="GO:0006749">
    <property type="term" value="P:glutathione metabolic process"/>
    <property type="evidence" value="ECO:0007669"/>
    <property type="project" value="TreeGrafter"/>
</dbReference>
<dbReference type="AlphaFoldDB" id="A0A432V7Y6"/>
<sequence length="687" mass="72965">MSGYVIGVDVGGTFTDLVCVGEAGDVLTAKVPSTPADQGIGVLSGIANLADRAAVSVEDLLARTKMIVHGTTVATNTMIEWSGAHTYLLTTRGFRDLIDIRRNYKEAAFDIRLKAPYPIVPRRRRIPITERITETGAVLTPLAEEEVRAAARRLADEGAQAVAICFLFSFLAPEHELRAREIIHEVLPSIHVSLSHEVLPKIREFERLSTTIVDAYVTPKLRGYLTNLERTLAERGYAGDFFIMRSNGGVVDVGRAAESGVQLVASGPAGGVVAASSIGAAVSDRNLLTIDMGGTSADVSLIRDGTPSVSMDSWFSRYRVAVPLVDVTSVGAGGGSIAWIDDGGALRIGPASAGSYPGPACYGRGGTAATVTDANLILGYIGADSFLGGAMALDVEGARRALQAGIADPLGVGVEEAAAAIVRIVNHNMANALRVISIEKGYDVRDFSLMAFGGGGPLHAAALVQELRVRRILVPRGHASVLCALGDVLADIRESRSRGYYARSETVDLPALAQAVTTMVDEADALMGEQARNLRRVVECALEMRYKGQTHEVAVPIGSGLEPTPERWAEVLADFDRLHAQRFSYSRPGAEIEIVGLQVDRFALRAKPEMNGLGRTSQATATSERPVHFPTAAGYVPTPIYSGVELGLGFTARGPLVIEEANTSVVVMPGQRVSLVAGNVYIIEDDR</sequence>
<dbReference type="InterPro" id="IPR008040">
    <property type="entry name" value="Hydant_A_N"/>
</dbReference>
<dbReference type="GO" id="GO:0017168">
    <property type="term" value="F:5-oxoprolinase (ATP-hydrolyzing) activity"/>
    <property type="evidence" value="ECO:0007669"/>
    <property type="project" value="TreeGrafter"/>
</dbReference>
<dbReference type="GO" id="GO:0005829">
    <property type="term" value="C:cytosol"/>
    <property type="evidence" value="ECO:0007669"/>
    <property type="project" value="TreeGrafter"/>
</dbReference>
<dbReference type="Pfam" id="PF01968">
    <property type="entry name" value="Hydantoinase_A"/>
    <property type="match status" value="1"/>
</dbReference>
<accession>A0A432V7Y6</accession>
<dbReference type="PANTHER" id="PTHR11365:SF23">
    <property type="entry name" value="HYPOTHETICAL 5-OXOPROLINASE (EUROFUNG)-RELATED"/>
    <property type="match status" value="1"/>
</dbReference>
<dbReference type="RefSeq" id="WP_128626664.1">
    <property type="nucleotide sequence ID" value="NZ_RKST01000007.1"/>
</dbReference>
<dbReference type="EMBL" id="RKST01000007">
    <property type="protein sequence ID" value="RUM98284.1"/>
    <property type="molecule type" value="Genomic_DNA"/>
</dbReference>
<evidence type="ECO:0000313" key="4">
    <source>
        <dbReference type="EMBL" id="RUM98284.1"/>
    </source>
</evidence>
<dbReference type="Pfam" id="PF19278">
    <property type="entry name" value="Hydant_A_C"/>
    <property type="match status" value="1"/>
</dbReference>
<comment type="caution">
    <text evidence="4">The sequence shown here is derived from an EMBL/GenBank/DDBJ whole genome shotgun (WGS) entry which is preliminary data.</text>
</comment>
<dbReference type="SUPFAM" id="SSF53067">
    <property type="entry name" value="Actin-like ATPase domain"/>
    <property type="match status" value="1"/>
</dbReference>
<dbReference type="Pfam" id="PF05378">
    <property type="entry name" value="Hydant_A_N"/>
    <property type="match status" value="1"/>
</dbReference>
<dbReference type="InterPro" id="IPR049517">
    <property type="entry name" value="ACX-like_C"/>
</dbReference>
<gene>
    <name evidence="4" type="ORF">EET67_09320</name>
</gene>
<proteinExistence type="predicted"/>
<name>A0A432V7Y6_9HYPH</name>